<evidence type="ECO:0000256" key="2">
    <source>
        <dbReference type="ARBA" id="ARBA00022777"/>
    </source>
</evidence>
<dbReference type="InterPro" id="IPR036890">
    <property type="entry name" value="HATPase_C_sf"/>
</dbReference>
<dbReference type="AlphaFoldDB" id="A0A1Q4VG33"/>
<feature type="transmembrane region" description="Helical" evidence="5">
    <location>
        <begin position="89"/>
        <end position="108"/>
    </location>
</feature>
<evidence type="ECO:0000313" key="8">
    <source>
        <dbReference type="Proteomes" id="UP000186455"/>
    </source>
</evidence>
<dbReference type="GO" id="GO:0046983">
    <property type="term" value="F:protein dimerization activity"/>
    <property type="evidence" value="ECO:0007669"/>
    <property type="project" value="InterPro"/>
</dbReference>
<comment type="caution">
    <text evidence="7">The sequence shown here is derived from an EMBL/GenBank/DDBJ whole genome shotgun (WGS) entry which is preliminary data.</text>
</comment>
<organism evidence="7 8">
    <name type="scientific">Streptomyces uncialis</name>
    <dbReference type="NCBI Taxonomy" id="1048205"/>
    <lineage>
        <taxon>Bacteria</taxon>
        <taxon>Bacillati</taxon>
        <taxon>Actinomycetota</taxon>
        <taxon>Actinomycetes</taxon>
        <taxon>Kitasatosporales</taxon>
        <taxon>Streptomycetaceae</taxon>
        <taxon>Streptomyces</taxon>
    </lineage>
</organism>
<feature type="compositionally biased region" description="Pro residues" evidence="4">
    <location>
        <begin position="491"/>
        <end position="507"/>
    </location>
</feature>
<feature type="transmembrane region" description="Helical" evidence="5">
    <location>
        <begin position="114"/>
        <end position="131"/>
    </location>
</feature>
<keyword evidence="2" id="KW-0418">Kinase</keyword>
<keyword evidence="5" id="KW-0812">Transmembrane</keyword>
<feature type="transmembrane region" description="Helical" evidence="5">
    <location>
        <begin position="215"/>
        <end position="233"/>
    </location>
</feature>
<feature type="domain" description="Histidine kinase/HSP90-like ATPase" evidence="6">
    <location>
        <begin position="380"/>
        <end position="491"/>
    </location>
</feature>
<evidence type="ECO:0000256" key="4">
    <source>
        <dbReference type="SAM" id="MobiDB-lite"/>
    </source>
</evidence>
<dbReference type="PANTHER" id="PTHR24421">
    <property type="entry name" value="NITRATE/NITRITE SENSOR PROTEIN NARX-RELATED"/>
    <property type="match status" value="1"/>
</dbReference>
<proteinExistence type="predicted"/>
<keyword evidence="5" id="KW-0472">Membrane</keyword>
<evidence type="ECO:0000256" key="1">
    <source>
        <dbReference type="ARBA" id="ARBA00022679"/>
    </source>
</evidence>
<dbReference type="GO" id="GO:0000155">
    <property type="term" value="F:phosphorelay sensor kinase activity"/>
    <property type="evidence" value="ECO:0007669"/>
    <property type="project" value="InterPro"/>
</dbReference>
<dbReference type="InterPro" id="IPR050482">
    <property type="entry name" value="Sensor_HK_TwoCompSys"/>
</dbReference>
<keyword evidence="5" id="KW-1133">Transmembrane helix</keyword>
<dbReference type="Gene3D" id="3.30.565.10">
    <property type="entry name" value="Histidine kinase-like ATPase, C-terminal domain"/>
    <property type="match status" value="1"/>
</dbReference>
<gene>
    <name evidence="7" type="ORF">AB852_06525</name>
</gene>
<protein>
    <recommendedName>
        <fullName evidence="6">Histidine kinase/HSP90-like ATPase domain-containing protein</fullName>
    </recommendedName>
</protein>
<dbReference type="InterPro" id="IPR011712">
    <property type="entry name" value="Sig_transdc_His_kin_sub3_dim/P"/>
</dbReference>
<feature type="region of interest" description="Disordered" evidence="4">
    <location>
        <begin position="397"/>
        <end position="430"/>
    </location>
</feature>
<keyword evidence="3" id="KW-0902">Two-component regulatory system</keyword>
<dbReference type="GO" id="GO:0016020">
    <property type="term" value="C:membrane"/>
    <property type="evidence" value="ECO:0007669"/>
    <property type="project" value="InterPro"/>
</dbReference>
<dbReference type="EMBL" id="LFBV01000001">
    <property type="protein sequence ID" value="OKH96789.1"/>
    <property type="molecule type" value="Genomic_DNA"/>
</dbReference>
<reference evidence="7 8" key="1">
    <citation type="submission" date="2015-06" db="EMBL/GenBank/DDBJ databases">
        <title>Cloning and characterization of the uncialamcin biosynthetic gene cluster.</title>
        <authorList>
            <person name="Yan X."/>
            <person name="Huang T."/>
            <person name="Ge H."/>
            <person name="Shen B."/>
        </authorList>
    </citation>
    <scope>NUCLEOTIDE SEQUENCE [LARGE SCALE GENOMIC DNA]</scope>
    <source>
        <strain evidence="7 8">DCA2648</strain>
    </source>
</reference>
<dbReference type="CDD" id="cd16917">
    <property type="entry name" value="HATPase_UhpB-NarQ-NarX-like"/>
    <property type="match status" value="1"/>
</dbReference>
<feature type="transmembrane region" description="Helical" evidence="5">
    <location>
        <begin position="183"/>
        <end position="203"/>
    </location>
</feature>
<feature type="region of interest" description="Disordered" evidence="4">
    <location>
        <begin position="1"/>
        <end position="66"/>
    </location>
</feature>
<evidence type="ECO:0000259" key="6">
    <source>
        <dbReference type="SMART" id="SM00387"/>
    </source>
</evidence>
<evidence type="ECO:0000313" key="7">
    <source>
        <dbReference type="EMBL" id="OKH96789.1"/>
    </source>
</evidence>
<keyword evidence="1" id="KW-0808">Transferase</keyword>
<accession>A0A1Q4VG33</accession>
<keyword evidence="8" id="KW-1185">Reference proteome</keyword>
<dbReference type="SUPFAM" id="SSF55874">
    <property type="entry name" value="ATPase domain of HSP90 chaperone/DNA topoisomerase II/histidine kinase"/>
    <property type="match status" value="1"/>
</dbReference>
<dbReference type="Pfam" id="PF02518">
    <property type="entry name" value="HATPase_c"/>
    <property type="match status" value="1"/>
</dbReference>
<feature type="transmembrane region" description="Helical" evidence="5">
    <location>
        <begin position="143"/>
        <end position="163"/>
    </location>
</feature>
<dbReference type="Pfam" id="PF07730">
    <property type="entry name" value="HisKA_3"/>
    <property type="match status" value="1"/>
</dbReference>
<sequence>MSASASGPRTAYGTAPTTHRLPGRLGGRVTARLASRLTGRSSSAPYTRRPGSPLATRPGPWPSALEDDAPAPSLRIQLSALQALCRQVFGVRLAVIAIGVPFAMTGAPDGPPRYVVLTAAVAGFMGSYAMLRDWERFGPRVLAHPTLLGVDLLLGSVLLLTASPASPLGYVAALTPLLSGLLYGWRGAGVFTGLQIVALLMAYRAWEHRPGTGPSTVLLAGFCVAAGIIGVTLRNLMFRFGAATQALAEANADLAVRDAVESERARLAREMHDSVTKTLHGLALSAEGLALCADRVDPATLRTRAEQVAHAARAAAAESRTLLSDLRGTEPLTPDDPPMVDLPTELRSLVAAFRARSGTDTRFTVLEPHPEASPPAVPRVTARETVTIVAEALENAHRHAGASRVTVTVSGPRDGHGPTVTVTDDGRGLPWGPVPPAPARLAALRAQGHFGLLGMTERAAALGADLHIGLVPGPAGSSTGTTILLTLPPLPVPPPAPSTPSPTPVPFLLPEADHAR</sequence>
<dbReference type="InterPro" id="IPR003594">
    <property type="entry name" value="HATPase_dom"/>
</dbReference>
<feature type="region of interest" description="Disordered" evidence="4">
    <location>
        <begin position="491"/>
        <end position="516"/>
    </location>
</feature>
<dbReference type="Gene3D" id="1.20.5.1930">
    <property type="match status" value="1"/>
</dbReference>
<dbReference type="Proteomes" id="UP000186455">
    <property type="component" value="Unassembled WGS sequence"/>
</dbReference>
<evidence type="ECO:0000256" key="3">
    <source>
        <dbReference type="ARBA" id="ARBA00023012"/>
    </source>
</evidence>
<dbReference type="SMART" id="SM00387">
    <property type="entry name" value="HATPase_c"/>
    <property type="match status" value="1"/>
</dbReference>
<evidence type="ECO:0000256" key="5">
    <source>
        <dbReference type="SAM" id="Phobius"/>
    </source>
</evidence>
<dbReference type="STRING" id="1048205.AB852_06525"/>
<name>A0A1Q4VG33_9ACTN</name>